<feature type="transmembrane region" description="Helical" evidence="3">
    <location>
        <begin position="435"/>
        <end position="459"/>
    </location>
</feature>
<dbReference type="PANTHER" id="PTHR22550:SF5">
    <property type="entry name" value="LEUCINE ZIPPER PROTEIN 4"/>
    <property type="match status" value="1"/>
</dbReference>
<sequence length="519" mass="56898">MGSSDKPNQAVGECSPLYGTIAENVAEIKKRLGHSSDIKILELEMSAGRMAKLAVVFTEGLADQVAIAEYSKLLMEIDLSDAELSEDRKRIGPEATCQLAKELASGYGPILELKDFEGLLDIVLIGGVAVLSDWNQAFAISLQKFKERSVTEPTTESVVRGPKDSFTESIRTNTALIRRRVHYPSLWLETKKVGRMTKTDVGIMYVNGLADESVVAEVRNRIEKIDIDGILESGYIEEAIQETSYSPFPTIYNSERPDVIAAELLEGKIAILVDGTPFVLVVPALLISFMHSPEDYYQRYDISSLIRILRFIGMFIALLGPSMYVAVTTYHQEMLPTPLLISLASQREGTPFPAFIEAVIMEVTFEILREAGLRMPRTIGTAVSVVGTLVIGQAAVAAGIVSAAMVIVVSMTAISSFIFPAYSISNTIRMLRFPLMGLAASFGLVGVFVGMLGIITHLAGLSSFGIPYTSPFTRMDNMGDAKDTIFRLPLRAMRKRPAVFAKQNPIRYRRNQSSPNDSS</sequence>
<accession>A0A3Q8X6F2</accession>
<dbReference type="KEGG" id="palb:EJC50_18990"/>
<keyword evidence="3" id="KW-1133">Transmembrane helix</keyword>
<protein>
    <submittedName>
        <fullName evidence="4">Spore germination protein</fullName>
    </submittedName>
</protein>
<dbReference type="GO" id="GO:0009847">
    <property type="term" value="P:spore germination"/>
    <property type="evidence" value="ECO:0007669"/>
    <property type="project" value="InterPro"/>
</dbReference>
<feature type="transmembrane region" description="Helical" evidence="3">
    <location>
        <begin position="404"/>
        <end position="423"/>
    </location>
</feature>
<name>A0A3Q8X6F2_9BACL</name>
<evidence type="ECO:0000313" key="5">
    <source>
        <dbReference type="Proteomes" id="UP000272528"/>
    </source>
</evidence>
<dbReference type="Proteomes" id="UP000272528">
    <property type="component" value="Chromosome"/>
</dbReference>
<feature type="transmembrane region" description="Helical" evidence="3">
    <location>
        <begin position="380"/>
        <end position="398"/>
    </location>
</feature>
<feature type="transmembrane region" description="Helical" evidence="3">
    <location>
        <begin position="269"/>
        <end position="290"/>
    </location>
</feature>
<evidence type="ECO:0000256" key="1">
    <source>
        <dbReference type="ARBA" id="ARBA00005278"/>
    </source>
</evidence>
<keyword evidence="3" id="KW-0812">Transmembrane</keyword>
<keyword evidence="5" id="KW-1185">Reference proteome</keyword>
<evidence type="ECO:0000313" key="4">
    <source>
        <dbReference type="EMBL" id="AZN41531.1"/>
    </source>
</evidence>
<feature type="transmembrane region" description="Helical" evidence="3">
    <location>
        <begin position="311"/>
        <end position="330"/>
    </location>
</feature>
<dbReference type="OrthoDB" id="1726708at2"/>
<dbReference type="EMBL" id="CP034437">
    <property type="protein sequence ID" value="AZN41531.1"/>
    <property type="molecule type" value="Genomic_DNA"/>
</dbReference>
<evidence type="ECO:0000256" key="2">
    <source>
        <dbReference type="ARBA" id="ARBA00023136"/>
    </source>
</evidence>
<keyword evidence="2 3" id="KW-0472">Membrane</keyword>
<dbReference type="Pfam" id="PF03323">
    <property type="entry name" value="GerA"/>
    <property type="match status" value="1"/>
</dbReference>
<evidence type="ECO:0000256" key="3">
    <source>
        <dbReference type="SAM" id="Phobius"/>
    </source>
</evidence>
<comment type="similarity">
    <text evidence="1">Belongs to the GerABKA family.</text>
</comment>
<dbReference type="RefSeq" id="WP_126017238.1">
    <property type="nucleotide sequence ID" value="NZ_CP034437.1"/>
</dbReference>
<dbReference type="PIRSF" id="PIRSF005690">
    <property type="entry name" value="GerBA"/>
    <property type="match status" value="1"/>
</dbReference>
<proteinExistence type="inferred from homology"/>
<dbReference type="InterPro" id="IPR050768">
    <property type="entry name" value="UPF0353/GerABKA_families"/>
</dbReference>
<dbReference type="AlphaFoldDB" id="A0A3Q8X6F2"/>
<organism evidence="4 5">
    <name type="scientific">Paenibacillus albus</name>
    <dbReference type="NCBI Taxonomy" id="2495582"/>
    <lineage>
        <taxon>Bacteria</taxon>
        <taxon>Bacillati</taxon>
        <taxon>Bacillota</taxon>
        <taxon>Bacilli</taxon>
        <taxon>Bacillales</taxon>
        <taxon>Paenibacillaceae</taxon>
        <taxon>Paenibacillus</taxon>
    </lineage>
</organism>
<dbReference type="GO" id="GO:0016020">
    <property type="term" value="C:membrane"/>
    <property type="evidence" value="ECO:0007669"/>
    <property type="project" value="InterPro"/>
</dbReference>
<dbReference type="InterPro" id="IPR004995">
    <property type="entry name" value="Spore_Ger"/>
</dbReference>
<dbReference type="PANTHER" id="PTHR22550">
    <property type="entry name" value="SPORE GERMINATION PROTEIN"/>
    <property type="match status" value="1"/>
</dbReference>
<reference evidence="5" key="1">
    <citation type="submission" date="2018-12" db="EMBL/GenBank/DDBJ databases">
        <title>Genome sequence of Peanibacillus sp.</title>
        <authorList>
            <person name="Subramani G."/>
            <person name="Srinivasan S."/>
            <person name="Kim M.K."/>
        </authorList>
    </citation>
    <scope>NUCLEOTIDE SEQUENCE [LARGE SCALE GENOMIC DNA]</scope>
    <source>
        <strain evidence="5">18JY67-1</strain>
    </source>
</reference>
<gene>
    <name evidence="4" type="ORF">EJC50_18990</name>
</gene>